<dbReference type="SUPFAM" id="SSF50729">
    <property type="entry name" value="PH domain-like"/>
    <property type="match status" value="1"/>
</dbReference>
<dbReference type="STRING" id="1330021.A0A367LP53"/>
<keyword evidence="4" id="KW-0507">mRNA processing</keyword>
<dbReference type="GO" id="GO:0008047">
    <property type="term" value="F:enzyme activator activity"/>
    <property type="evidence" value="ECO:0007669"/>
    <property type="project" value="InterPro"/>
</dbReference>
<proteinExistence type="inferred from homology"/>
<dbReference type="GO" id="GO:0000932">
    <property type="term" value="C:P-body"/>
    <property type="evidence" value="ECO:0007669"/>
    <property type="project" value="TreeGrafter"/>
</dbReference>
<evidence type="ECO:0000256" key="3">
    <source>
        <dbReference type="ARBA" id="ARBA00022490"/>
    </source>
</evidence>
<dbReference type="InterPro" id="IPR011993">
    <property type="entry name" value="PH-like_dom_sf"/>
</dbReference>
<evidence type="ECO:0008006" key="8">
    <source>
        <dbReference type="Google" id="ProtNLM"/>
    </source>
</evidence>
<comment type="similarity">
    <text evidence="2">Belongs to the DCP1 family.</text>
</comment>
<feature type="region of interest" description="Disordered" evidence="5">
    <location>
        <begin position="184"/>
        <end position="203"/>
    </location>
</feature>
<evidence type="ECO:0000313" key="7">
    <source>
        <dbReference type="Proteomes" id="UP000253664"/>
    </source>
</evidence>
<comment type="caution">
    <text evidence="6">The sequence shown here is derived from an EMBL/GenBank/DDBJ whole genome shotgun (WGS) entry which is preliminary data.</text>
</comment>
<dbReference type="GO" id="GO:0031087">
    <property type="term" value="P:deadenylation-independent decapping of nuclear-transcribed mRNA"/>
    <property type="evidence" value="ECO:0007669"/>
    <property type="project" value="TreeGrafter"/>
</dbReference>
<name>A0A367LP53_9HYPO</name>
<dbReference type="OrthoDB" id="255837at2759"/>
<dbReference type="CDD" id="cd13182">
    <property type="entry name" value="EVH1-like_Dcp1"/>
    <property type="match status" value="1"/>
</dbReference>
<accession>A0A367LP53</accession>
<evidence type="ECO:0000256" key="5">
    <source>
        <dbReference type="SAM" id="MobiDB-lite"/>
    </source>
</evidence>
<dbReference type="Proteomes" id="UP000253664">
    <property type="component" value="Unassembled WGS sequence"/>
</dbReference>
<evidence type="ECO:0000313" key="6">
    <source>
        <dbReference type="EMBL" id="RCI16161.1"/>
    </source>
</evidence>
<dbReference type="AlphaFoldDB" id="A0A367LP53"/>
<dbReference type="PANTHER" id="PTHR16290">
    <property type="entry name" value="TRANSCRIPTION FACTOR SMIF DECAPPING ENZYME DCP1"/>
    <property type="match status" value="1"/>
</dbReference>
<dbReference type="InterPro" id="IPR010334">
    <property type="entry name" value="Dcp1"/>
</dbReference>
<comment type="subcellular location">
    <subcellularLocation>
        <location evidence="1">Cytoplasm</location>
    </subcellularLocation>
</comment>
<dbReference type="Gene3D" id="2.30.29.30">
    <property type="entry name" value="Pleckstrin-homology domain (PH domain)/Phosphotyrosine-binding domain (PTB)"/>
    <property type="match status" value="1"/>
</dbReference>
<evidence type="ECO:0000256" key="2">
    <source>
        <dbReference type="ARBA" id="ARBA00008778"/>
    </source>
</evidence>
<evidence type="ECO:0000256" key="1">
    <source>
        <dbReference type="ARBA" id="ARBA00004496"/>
    </source>
</evidence>
<dbReference type="GO" id="GO:0006397">
    <property type="term" value="P:mRNA processing"/>
    <property type="evidence" value="ECO:0007669"/>
    <property type="project" value="UniProtKB-KW"/>
</dbReference>
<evidence type="ECO:0000256" key="4">
    <source>
        <dbReference type="ARBA" id="ARBA00022664"/>
    </source>
</evidence>
<dbReference type="Pfam" id="PF06058">
    <property type="entry name" value="DCP1"/>
    <property type="match status" value="1"/>
</dbReference>
<gene>
    <name evidence="6" type="ORF">L249_1811</name>
</gene>
<dbReference type="GO" id="GO:0003729">
    <property type="term" value="F:mRNA binding"/>
    <property type="evidence" value="ECO:0007669"/>
    <property type="project" value="TreeGrafter"/>
</dbReference>
<keyword evidence="3" id="KW-0963">Cytoplasm</keyword>
<protein>
    <recommendedName>
        <fullName evidence="8">WH1 domain-containing protein</fullName>
    </recommendedName>
</protein>
<keyword evidence="7" id="KW-1185">Reference proteome</keyword>
<dbReference type="GO" id="GO:0000290">
    <property type="term" value="P:deadenylation-dependent decapping of nuclear-transcribed mRNA"/>
    <property type="evidence" value="ECO:0007669"/>
    <property type="project" value="InterPro"/>
</dbReference>
<dbReference type="PANTHER" id="PTHR16290:SF0">
    <property type="entry name" value="DECAPPING PROTEIN 1, ISOFORM A"/>
    <property type="match status" value="1"/>
</dbReference>
<sequence>MSRPPAALSAAAAARHIRQASSLMPAASDYDSDAAAIQAHYAPPPPRTNTELNLSVLQRYLPSIQSIMSMAANAVAYTFDGASESWNKAGIEGTLFVCAQSPLPEDLSSRPRACVFVLNRRGLDNLVVDLGRVSHVEVMDELVMLRVEAADKDGEEKVLGIWIHNDREETREVNLATMQESWKAVRSGGSAEEQGPEAGPAMQAIGRRLSLSDLFGRPSDPSPGQ</sequence>
<reference evidence="6 7" key="1">
    <citation type="journal article" date="2015" name="BMC Genomics">
        <title>Insights from the genome of Ophiocordyceps polyrhachis-furcata to pathogenicity and host specificity in insect fungi.</title>
        <authorList>
            <person name="Wichadakul D."/>
            <person name="Kobmoo N."/>
            <person name="Ingsriswang S."/>
            <person name="Tangphatsornruang S."/>
            <person name="Chantasingh D."/>
            <person name="Luangsa-ard J.J."/>
            <person name="Eurwilaichitr L."/>
        </authorList>
    </citation>
    <scope>NUCLEOTIDE SEQUENCE [LARGE SCALE GENOMIC DNA]</scope>
    <source>
        <strain evidence="6 7">BCC 54312</strain>
    </source>
</reference>
<dbReference type="EMBL" id="LKCN02000001">
    <property type="protein sequence ID" value="RCI16161.1"/>
    <property type="molecule type" value="Genomic_DNA"/>
</dbReference>
<organism evidence="6 7">
    <name type="scientific">Ophiocordyceps polyrhachis-furcata BCC 54312</name>
    <dbReference type="NCBI Taxonomy" id="1330021"/>
    <lineage>
        <taxon>Eukaryota</taxon>
        <taxon>Fungi</taxon>
        <taxon>Dikarya</taxon>
        <taxon>Ascomycota</taxon>
        <taxon>Pezizomycotina</taxon>
        <taxon>Sordariomycetes</taxon>
        <taxon>Hypocreomycetidae</taxon>
        <taxon>Hypocreales</taxon>
        <taxon>Ophiocordycipitaceae</taxon>
        <taxon>Ophiocordyceps</taxon>
    </lineage>
</organism>